<dbReference type="Proteomes" id="UP001162029">
    <property type="component" value="Unassembled WGS sequence"/>
</dbReference>
<feature type="compositionally biased region" description="Basic residues" evidence="1">
    <location>
        <begin position="51"/>
        <end position="61"/>
    </location>
</feature>
<organism evidence="2 3">
    <name type="scientific">Peronospora destructor</name>
    <dbReference type="NCBI Taxonomy" id="86335"/>
    <lineage>
        <taxon>Eukaryota</taxon>
        <taxon>Sar</taxon>
        <taxon>Stramenopiles</taxon>
        <taxon>Oomycota</taxon>
        <taxon>Peronosporomycetes</taxon>
        <taxon>Peronosporales</taxon>
        <taxon>Peronosporaceae</taxon>
        <taxon>Peronospora</taxon>
    </lineage>
</organism>
<feature type="region of interest" description="Disordered" evidence="1">
    <location>
        <begin position="51"/>
        <end position="131"/>
    </location>
</feature>
<protein>
    <submittedName>
        <fullName evidence="2">Uncharacterized protein</fullName>
    </submittedName>
</protein>
<dbReference type="AlphaFoldDB" id="A0AAV0VDF2"/>
<comment type="caution">
    <text evidence="2">The sequence shown here is derived from an EMBL/GenBank/DDBJ whole genome shotgun (WGS) entry which is preliminary data.</text>
</comment>
<gene>
    <name evidence="2" type="ORF">PDE001_LOCUS10805</name>
</gene>
<evidence type="ECO:0000313" key="3">
    <source>
        <dbReference type="Proteomes" id="UP001162029"/>
    </source>
</evidence>
<reference evidence="2" key="1">
    <citation type="submission" date="2022-12" db="EMBL/GenBank/DDBJ databases">
        <authorList>
            <person name="Webb A."/>
        </authorList>
    </citation>
    <scope>NUCLEOTIDE SEQUENCE</scope>
    <source>
        <strain evidence="2">Pd1</strain>
    </source>
</reference>
<evidence type="ECO:0000256" key="1">
    <source>
        <dbReference type="SAM" id="MobiDB-lite"/>
    </source>
</evidence>
<keyword evidence="3" id="KW-1185">Reference proteome</keyword>
<feature type="compositionally biased region" description="Polar residues" evidence="1">
    <location>
        <begin position="83"/>
        <end position="105"/>
    </location>
</feature>
<accession>A0AAV0VDF2</accession>
<feature type="compositionally biased region" description="Basic and acidic residues" evidence="1">
    <location>
        <begin position="106"/>
        <end position="125"/>
    </location>
</feature>
<proteinExistence type="predicted"/>
<sequence>MPLLLRPTAPSPSIDELAFVVTAAPLSEQALKRSVSSNAFEPLRCTTHSRVSVHSRRRRRGSTVSSDTEFAGCDDAGNDLEHSSSSWQSGRRTLCQSGVGTQSKDTGFRESKRLSHETQPDDDHISSFMSETGRPSSLRSCGCSCADANELGITSSFAVIEDRQLAVVDKELRDLRQTVVRKLYSRLTKISGLRRRKPTTTKPLV</sequence>
<dbReference type="EMBL" id="CANTFM010002319">
    <property type="protein sequence ID" value="CAI5745759.1"/>
    <property type="molecule type" value="Genomic_DNA"/>
</dbReference>
<name>A0AAV0VDF2_9STRA</name>
<evidence type="ECO:0000313" key="2">
    <source>
        <dbReference type="EMBL" id="CAI5745759.1"/>
    </source>
</evidence>